<evidence type="ECO:0000313" key="2">
    <source>
        <dbReference type="EMBL" id="SDL03225.1"/>
    </source>
</evidence>
<feature type="chain" id="PRO_5011523859" description="Pre-peptidase C-terminal domain-containing protein" evidence="1">
    <location>
        <begin position="26"/>
        <end position="141"/>
    </location>
</feature>
<sequence>MRLLSLPLMLIIALLLAACSTTAMQQERATELRPGQTYYGQLASGSRMFRFTLDRPTSVILSATTPVMRSLPGGYNGRLLDADGQLIAEDRESGERFNFRIAERLDAGTYYLEMRQPQACSSRLCPNENMSFTLSFRVDRS</sequence>
<reference evidence="3" key="1">
    <citation type="submission" date="2016-10" db="EMBL/GenBank/DDBJ databases">
        <authorList>
            <person name="Varghese N."/>
            <person name="Submissions S."/>
        </authorList>
    </citation>
    <scope>NUCLEOTIDE SEQUENCE [LARGE SCALE GENOMIC DNA]</scope>
    <source>
        <strain evidence="3">AAP</strain>
    </source>
</reference>
<dbReference type="AlphaFoldDB" id="A0A1G9GRS3"/>
<gene>
    <name evidence="2" type="ORF">SAMN05192555_102226</name>
</gene>
<organism evidence="2 3">
    <name type="scientific">Franzmannia pantelleriensis</name>
    <dbReference type="NCBI Taxonomy" id="48727"/>
    <lineage>
        <taxon>Bacteria</taxon>
        <taxon>Pseudomonadati</taxon>
        <taxon>Pseudomonadota</taxon>
        <taxon>Gammaproteobacteria</taxon>
        <taxon>Oceanospirillales</taxon>
        <taxon>Halomonadaceae</taxon>
        <taxon>Franzmannia</taxon>
    </lineage>
</organism>
<evidence type="ECO:0000256" key="1">
    <source>
        <dbReference type="SAM" id="SignalP"/>
    </source>
</evidence>
<feature type="signal peptide" evidence="1">
    <location>
        <begin position="1"/>
        <end position="25"/>
    </location>
</feature>
<dbReference type="EMBL" id="FNGH01000002">
    <property type="protein sequence ID" value="SDL03225.1"/>
    <property type="molecule type" value="Genomic_DNA"/>
</dbReference>
<keyword evidence="3" id="KW-1185">Reference proteome</keyword>
<name>A0A1G9GRS3_9GAMM</name>
<dbReference type="RefSeq" id="WP_089657084.1">
    <property type="nucleotide sequence ID" value="NZ_FNGH01000002.1"/>
</dbReference>
<dbReference type="Proteomes" id="UP000199107">
    <property type="component" value="Unassembled WGS sequence"/>
</dbReference>
<proteinExistence type="predicted"/>
<dbReference type="STRING" id="48727.SAMN05192555_102226"/>
<accession>A0A1G9GRS3</accession>
<dbReference type="OrthoDB" id="7059761at2"/>
<dbReference type="PROSITE" id="PS51257">
    <property type="entry name" value="PROKAR_LIPOPROTEIN"/>
    <property type="match status" value="1"/>
</dbReference>
<dbReference type="Gene3D" id="2.60.120.380">
    <property type="match status" value="1"/>
</dbReference>
<keyword evidence="1" id="KW-0732">Signal</keyword>
<protein>
    <recommendedName>
        <fullName evidence="4">Pre-peptidase C-terminal domain-containing protein</fullName>
    </recommendedName>
</protein>
<evidence type="ECO:0008006" key="4">
    <source>
        <dbReference type="Google" id="ProtNLM"/>
    </source>
</evidence>
<evidence type="ECO:0000313" key="3">
    <source>
        <dbReference type="Proteomes" id="UP000199107"/>
    </source>
</evidence>